<keyword evidence="5 6" id="KW-0464">Manganese</keyword>
<evidence type="ECO:0000259" key="7">
    <source>
        <dbReference type="Pfam" id="PF02775"/>
    </source>
</evidence>
<dbReference type="EC" id="2.2.1.9" evidence="6"/>
<dbReference type="GO" id="GO:0030976">
    <property type="term" value="F:thiamine pyrophosphate binding"/>
    <property type="evidence" value="ECO:0007669"/>
    <property type="project" value="UniProtKB-UniRule"/>
</dbReference>
<dbReference type="HAMAP" id="MF_01659">
    <property type="entry name" value="MenD"/>
    <property type="match status" value="1"/>
</dbReference>
<evidence type="ECO:0000256" key="4">
    <source>
        <dbReference type="ARBA" id="ARBA00023052"/>
    </source>
</evidence>
<dbReference type="PANTHER" id="PTHR42916">
    <property type="entry name" value="2-SUCCINYL-5-ENOLPYRUVYL-6-HYDROXY-3-CYCLOHEXENE-1-CARBOXYLATE SYNTHASE"/>
    <property type="match status" value="1"/>
</dbReference>
<name>A0A939DZX7_9CORY</name>
<evidence type="ECO:0000313" key="9">
    <source>
        <dbReference type="EMBL" id="MBN9643904.1"/>
    </source>
</evidence>
<comment type="subunit">
    <text evidence="6">Homodimer.</text>
</comment>
<dbReference type="SUPFAM" id="SSF52518">
    <property type="entry name" value="Thiamin diphosphate-binding fold (THDP-binding)"/>
    <property type="match status" value="2"/>
</dbReference>
<gene>
    <name evidence="6" type="primary">menD</name>
    <name evidence="9" type="ORF">JZY06_04610</name>
</gene>
<dbReference type="GO" id="GO:0000287">
    <property type="term" value="F:magnesium ion binding"/>
    <property type="evidence" value="ECO:0007669"/>
    <property type="project" value="UniProtKB-UniRule"/>
</dbReference>
<keyword evidence="3 6" id="KW-0460">Magnesium</keyword>
<keyword evidence="1 6" id="KW-0808">Transferase</keyword>
<evidence type="ECO:0000256" key="1">
    <source>
        <dbReference type="ARBA" id="ARBA00022679"/>
    </source>
</evidence>
<evidence type="ECO:0000256" key="5">
    <source>
        <dbReference type="ARBA" id="ARBA00023211"/>
    </source>
</evidence>
<evidence type="ECO:0000313" key="10">
    <source>
        <dbReference type="Proteomes" id="UP000664332"/>
    </source>
</evidence>
<dbReference type="Proteomes" id="UP000664332">
    <property type="component" value="Unassembled WGS sequence"/>
</dbReference>
<accession>A0A939DZX7</accession>
<dbReference type="GO" id="GO:0070204">
    <property type="term" value="F:2-succinyl-5-enolpyruvyl-6-hydroxy-3-cyclohexene-1-carboxylic-acid synthase activity"/>
    <property type="evidence" value="ECO:0007669"/>
    <property type="project" value="UniProtKB-UniRule"/>
</dbReference>
<dbReference type="Pfam" id="PF02776">
    <property type="entry name" value="TPP_enzyme_N"/>
    <property type="match status" value="1"/>
</dbReference>
<comment type="pathway">
    <text evidence="6">Quinol/quinone metabolism; menaquinone biosynthesis.</text>
</comment>
<comment type="caution">
    <text evidence="9">The sequence shown here is derived from an EMBL/GenBank/DDBJ whole genome shotgun (WGS) entry which is preliminary data.</text>
</comment>
<keyword evidence="4 6" id="KW-0786">Thiamine pyrophosphate</keyword>
<keyword evidence="2 6" id="KW-0479">Metal-binding</keyword>
<dbReference type="RefSeq" id="WP_207278745.1">
    <property type="nucleotide sequence ID" value="NZ_JAFLEQ010000008.1"/>
</dbReference>
<dbReference type="GO" id="GO:0030145">
    <property type="term" value="F:manganese ion binding"/>
    <property type="evidence" value="ECO:0007669"/>
    <property type="project" value="UniProtKB-UniRule"/>
</dbReference>
<dbReference type="Pfam" id="PF02775">
    <property type="entry name" value="TPP_enzyme_C"/>
    <property type="match status" value="1"/>
</dbReference>
<protein>
    <recommendedName>
        <fullName evidence="6">2-succinyl-5-enolpyruvyl-6-hydroxy-3-cyclohexene-1-carboxylate synthase</fullName>
        <shortName evidence="6">SEPHCHC synthase</shortName>
        <ecNumber evidence="6">2.2.1.9</ecNumber>
    </recommendedName>
    <alternativeName>
        <fullName evidence="6">Menaquinone biosynthesis protein MenD</fullName>
    </alternativeName>
</protein>
<evidence type="ECO:0000259" key="8">
    <source>
        <dbReference type="Pfam" id="PF02776"/>
    </source>
</evidence>
<comment type="cofactor">
    <cofactor evidence="6">
        <name>thiamine diphosphate</name>
        <dbReference type="ChEBI" id="CHEBI:58937"/>
    </cofactor>
    <text evidence="6">Binds 1 thiamine pyrophosphate per subunit.</text>
</comment>
<comment type="pathway">
    <text evidence="6">Quinol/quinone metabolism; 1,4-dihydroxy-2-naphthoate biosynthesis; 1,4-dihydroxy-2-naphthoate from chorismate: step 2/7.</text>
</comment>
<dbReference type="PIRSF" id="PIRSF004983">
    <property type="entry name" value="MenD"/>
    <property type="match status" value="1"/>
</dbReference>
<dbReference type="InterPro" id="IPR012001">
    <property type="entry name" value="Thiamin_PyroP_enz_TPP-bd_dom"/>
</dbReference>
<dbReference type="PANTHER" id="PTHR42916:SF1">
    <property type="entry name" value="PROTEIN PHYLLO, CHLOROPLASTIC"/>
    <property type="match status" value="1"/>
</dbReference>
<dbReference type="InterPro" id="IPR029061">
    <property type="entry name" value="THDP-binding"/>
</dbReference>
<comment type="similarity">
    <text evidence="6">Belongs to the TPP enzyme family. MenD subfamily.</text>
</comment>
<feature type="domain" description="Thiamine pyrophosphate enzyme TPP-binding" evidence="7">
    <location>
        <begin position="404"/>
        <end position="534"/>
    </location>
</feature>
<dbReference type="Gene3D" id="3.40.50.1220">
    <property type="entry name" value="TPP-binding domain"/>
    <property type="match status" value="1"/>
</dbReference>
<comment type="catalytic activity">
    <reaction evidence="6">
        <text>isochorismate + 2-oxoglutarate + H(+) = 5-enolpyruvoyl-6-hydroxy-2-succinyl-cyclohex-3-ene-1-carboxylate + CO2</text>
        <dbReference type="Rhea" id="RHEA:25593"/>
        <dbReference type="ChEBI" id="CHEBI:15378"/>
        <dbReference type="ChEBI" id="CHEBI:16526"/>
        <dbReference type="ChEBI" id="CHEBI:16810"/>
        <dbReference type="ChEBI" id="CHEBI:29780"/>
        <dbReference type="ChEBI" id="CHEBI:58818"/>
        <dbReference type="EC" id="2.2.1.9"/>
    </reaction>
</comment>
<reference evidence="9" key="1">
    <citation type="submission" date="2021-03" db="EMBL/GenBank/DDBJ databases">
        <authorList>
            <person name="Sun Q."/>
        </authorList>
    </citation>
    <scope>NUCLEOTIDE SEQUENCE</scope>
    <source>
        <strain evidence="9">CCM 8862</strain>
    </source>
</reference>
<dbReference type="InterPro" id="IPR011766">
    <property type="entry name" value="TPP_enzyme_TPP-bd"/>
</dbReference>
<dbReference type="NCBIfam" id="TIGR00173">
    <property type="entry name" value="menD"/>
    <property type="match status" value="1"/>
</dbReference>
<dbReference type="EMBL" id="JAFLEQ010000008">
    <property type="protein sequence ID" value="MBN9643904.1"/>
    <property type="molecule type" value="Genomic_DNA"/>
</dbReference>
<dbReference type="InterPro" id="IPR004433">
    <property type="entry name" value="MenaQ_synth_MenD"/>
</dbReference>
<dbReference type="AlphaFoldDB" id="A0A939DZX7"/>
<dbReference type="GO" id="GO:0009234">
    <property type="term" value="P:menaquinone biosynthetic process"/>
    <property type="evidence" value="ECO:0007669"/>
    <property type="project" value="UniProtKB-UniRule"/>
</dbReference>
<evidence type="ECO:0000256" key="2">
    <source>
        <dbReference type="ARBA" id="ARBA00022723"/>
    </source>
</evidence>
<keyword evidence="10" id="KW-1185">Reference proteome</keyword>
<evidence type="ECO:0000256" key="3">
    <source>
        <dbReference type="ARBA" id="ARBA00022842"/>
    </source>
</evidence>
<comment type="cofactor">
    <cofactor evidence="6">
        <name>Mg(2+)</name>
        <dbReference type="ChEBI" id="CHEBI:18420"/>
    </cofactor>
    <cofactor evidence="6">
        <name>Mn(2+)</name>
        <dbReference type="ChEBI" id="CHEBI:29035"/>
    </cofactor>
</comment>
<feature type="domain" description="Thiamine pyrophosphate enzyme N-terminal TPP-binding" evidence="8">
    <location>
        <begin position="8"/>
        <end position="124"/>
    </location>
</feature>
<evidence type="ECO:0000256" key="6">
    <source>
        <dbReference type="HAMAP-Rule" id="MF_01659"/>
    </source>
</evidence>
<dbReference type="Gene3D" id="3.40.50.970">
    <property type="match status" value="2"/>
</dbReference>
<sequence length="559" mass="56773">MPCPSAAAARLLVDEFIRCGITEWMVCPGSRSAPLALAVAAAERAGQLRVHTRADERAAAFCALGIARVTGRPVPVVVTSGTAPAHCHPAMIEAHTSGIPLLVVSADRPARLVGTGASQTIDQAGVFGRFADCISLTAESLAAGGAQAARAAVRRALAAGQAQINIGFDTPLIDRGEPPAGQAVADQPGRLTITAPRHDWGGAEIDISGRTLVIAGDAAPAVPGLAGVPTIAEPSASAPDHPVHPLAAGFMLSGVIGGDGRSVPMKPEQIIVTGHPTLHRPVMALLADPDIAVTVLTDRAQPTDPAGAAERIVSRITTRGEVPAAWRTATAAASGLAAEAVRGVVARTDLGFTGLHAAAAVADSLNTGDTLFAGASNPVRDLSWVGLPFEGVATYAQRGVAGIDGSIGQAAGIAMAVGRRQPDTTTAPRTVALLGDVTFLHDIGSLLIPADGPAPDNLTIVVADDHGGGIFESLEPGRPGLRDSFEKYFALPHTADLVALARGFGHTACEVANLTELVEALISTTATGSGITVIVARTDRHTRPEINRAIAAAVGAADH</sequence>
<keyword evidence="6" id="KW-0474">Menaquinone biosynthesis</keyword>
<organism evidence="9 10">
    <name type="scientific">Corynebacterium mendelii</name>
    <dbReference type="NCBI Taxonomy" id="2765362"/>
    <lineage>
        <taxon>Bacteria</taxon>
        <taxon>Bacillati</taxon>
        <taxon>Actinomycetota</taxon>
        <taxon>Actinomycetes</taxon>
        <taxon>Mycobacteriales</taxon>
        <taxon>Corynebacteriaceae</taxon>
        <taxon>Corynebacterium</taxon>
    </lineage>
</organism>
<proteinExistence type="inferred from homology"/>
<comment type="function">
    <text evidence="6">Catalyzes the thiamine diphosphate-dependent decarboxylation of 2-oxoglutarate and the subsequent addition of the resulting succinic semialdehyde-thiamine pyrophosphate anion to isochorismate to yield 2-succinyl-5-enolpyruvyl-6-hydroxy-3-cyclohexene-1-carboxylate (SEPHCHC).</text>
</comment>
<dbReference type="CDD" id="cd02009">
    <property type="entry name" value="TPP_SHCHC_synthase"/>
    <property type="match status" value="1"/>
</dbReference>